<dbReference type="Gene3D" id="6.10.20.100">
    <property type="match status" value="1"/>
</dbReference>
<evidence type="ECO:0000313" key="4">
    <source>
        <dbReference type="EMBL" id="PIU41713.1"/>
    </source>
</evidence>
<dbReference type="PIRSF" id="PIRSF005622">
    <property type="entry name" value="Hydrgn_mat_hypD"/>
    <property type="match status" value="1"/>
</dbReference>
<dbReference type="Gene3D" id="3.40.50.11750">
    <property type="entry name" value="HypD, alpha/beta domain 1"/>
    <property type="match status" value="2"/>
</dbReference>
<dbReference type="Proteomes" id="UP000230052">
    <property type="component" value="Unassembled WGS sequence"/>
</dbReference>
<keyword evidence="2" id="KW-0479">Metal-binding</keyword>
<protein>
    <submittedName>
        <fullName evidence="4">Hydrogenase formation protein HypD</fullName>
    </submittedName>
</protein>
<dbReference type="GO" id="GO:0005506">
    <property type="term" value="F:iron ion binding"/>
    <property type="evidence" value="ECO:0007669"/>
    <property type="project" value="TreeGrafter"/>
</dbReference>
<dbReference type="PANTHER" id="PTHR30149:SF0">
    <property type="entry name" value="HYDROGENASE MATURATION FACTOR HYPD"/>
    <property type="match status" value="1"/>
</dbReference>
<keyword evidence="3" id="KW-0408">Iron</keyword>
<dbReference type="InterPro" id="IPR042243">
    <property type="entry name" value="HypD_1"/>
</dbReference>
<evidence type="ECO:0000256" key="1">
    <source>
        <dbReference type="ARBA" id="ARBA00007888"/>
    </source>
</evidence>
<dbReference type="GO" id="GO:0070025">
    <property type="term" value="F:carbon monoxide binding"/>
    <property type="evidence" value="ECO:0007669"/>
    <property type="project" value="TreeGrafter"/>
</dbReference>
<dbReference type="GO" id="GO:0051604">
    <property type="term" value="P:protein maturation"/>
    <property type="evidence" value="ECO:0007669"/>
    <property type="project" value="TreeGrafter"/>
</dbReference>
<accession>A0A2J0L0T9</accession>
<comment type="caution">
    <text evidence="4">The sequence shown here is derived from an EMBL/GenBank/DDBJ whole genome shotgun (WGS) entry which is preliminary data.</text>
</comment>
<evidence type="ECO:0000313" key="5">
    <source>
        <dbReference type="Proteomes" id="UP000230052"/>
    </source>
</evidence>
<dbReference type="Pfam" id="PF01924">
    <property type="entry name" value="HypD"/>
    <property type="match status" value="1"/>
</dbReference>
<sequence>MKYVDEFRDIGIAKKILKDISCHVDGEYKIMEVCGTHTQNIFRYGLRQLLPKEIKLFSGPGCPVCVSPTSFIDKAIAYSRISSFIIATFGDMLKVPGSSSSLEKEKSKGGDIRIVYSSLDAIGIAARNPGKKIVFLGIGFETTIPTVAASVIEAKKNRINNFYVLSGHKIMPPALEALLEDKKISIDGFILPAHVSAIIGSVPYEFIPNKFNIDCVIAGFEPLDILHGIYMLLKSRFDGLKPRVRLQYTRVVKRKGNRKAIGLIKEVFRQTDSEWRGLGNIPGSGLVLSNAYKQFDIEMNRKIIVSRPKENPLCLCGEVLKGLKVPLECKLFGKRCTPQAPVGACMVSGEGTCATYYKYGEGGLTG</sequence>
<reference evidence="4 5" key="1">
    <citation type="submission" date="2017-09" db="EMBL/GenBank/DDBJ databases">
        <title>Depth-based differentiation of microbial function through sediment-hosted aquifers and enrichment of novel symbionts in the deep terrestrial subsurface.</title>
        <authorList>
            <person name="Probst A.J."/>
            <person name="Ladd B."/>
            <person name="Jarett J.K."/>
            <person name="Geller-Mcgrath D.E."/>
            <person name="Sieber C.M."/>
            <person name="Emerson J.B."/>
            <person name="Anantharaman K."/>
            <person name="Thomas B.C."/>
            <person name="Malmstrom R."/>
            <person name="Stieglmeier M."/>
            <person name="Klingl A."/>
            <person name="Woyke T."/>
            <person name="Ryan C.M."/>
            <person name="Banfield J.F."/>
        </authorList>
    </citation>
    <scope>NUCLEOTIDE SEQUENCE [LARGE SCALE GENOMIC DNA]</scope>
    <source>
        <strain evidence="4">CG07_land_8_20_14_0_80_42_15</strain>
    </source>
</reference>
<dbReference type="InterPro" id="IPR002780">
    <property type="entry name" value="Hyd_form_HypD"/>
</dbReference>
<dbReference type="InterPro" id="IPR042244">
    <property type="entry name" value="HypD_2_sf"/>
</dbReference>
<gene>
    <name evidence="4" type="ORF">COS99_03905</name>
</gene>
<evidence type="ECO:0000256" key="3">
    <source>
        <dbReference type="ARBA" id="ARBA00023004"/>
    </source>
</evidence>
<dbReference type="EMBL" id="PEWV01000037">
    <property type="protein sequence ID" value="PIU41713.1"/>
    <property type="molecule type" value="Genomic_DNA"/>
</dbReference>
<name>A0A2J0L0T9_9BACT</name>
<comment type="similarity">
    <text evidence="1">Belongs to the HypD family.</text>
</comment>
<proteinExistence type="inferred from homology"/>
<dbReference type="GO" id="GO:0051539">
    <property type="term" value="F:4 iron, 4 sulfur cluster binding"/>
    <property type="evidence" value="ECO:0007669"/>
    <property type="project" value="TreeGrafter"/>
</dbReference>
<dbReference type="PANTHER" id="PTHR30149">
    <property type="entry name" value="HYDROGENASE PROTEIN ASSEMBLY PROTEIN HYPD"/>
    <property type="match status" value="1"/>
</dbReference>
<evidence type="ECO:0000256" key="2">
    <source>
        <dbReference type="ARBA" id="ARBA00022723"/>
    </source>
</evidence>
<dbReference type="NCBIfam" id="TIGR00075">
    <property type="entry name" value="hypD"/>
    <property type="match status" value="1"/>
</dbReference>
<dbReference type="AlphaFoldDB" id="A0A2J0L0T9"/>
<organism evidence="4 5">
    <name type="scientific">Candidatus Aquitaenariimonas noxiae</name>
    <dbReference type="NCBI Taxonomy" id="1974741"/>
    <lineage>
        <taxon>Bacteria</taxon>
        <taxon>Pseudomonadati</taxon>
        <taxon>Candidatus Omnitrophota</taxon>
        <taxon>Candidatus Aquitaenariimonas</taxon>
    </lineage>
</organism>